<feature type="non-terminal residue" evidence="1">
    <location>
        <position position="139"/>
    </location>
</feature>
<dbReference type="Proteomes" id="UP001328107">
    <property type="component" value="Unassembled WGS sequence"/>
</dbReference>
<sequence length="139" mass="15555">LASALIFSSVDNSHRRSTEIRWGSCTADSLVPGYTCRCSEKWRIRRIIYWSSSASSSFLTRAVVVEVTSLRETFATIGLVLNAFLINIINNNVRKKEENWAKPAHFLTAVSGRPAYSYARRTRPATSPTAVWKRSLAAS</sequence>
<feature type="non-terminal residue" evidence="1">
    <location>
        <position position="1"/>
    </location>
</feature>
<reference evidence="2" key="1">
    <citation type="submission" date="2022-10" db="EMBL/GenBank/DDBJ databases">
        <title>Genome assembly of Pristionchus species.</title>
        <authorList>
            <person name="Yoshida K."/>
            <person name="Sommer R.J."/>
        </authorList>
    </citation>
    <scope>NUCLEOTIDE SEQUENCE [LARGE SCALE GENOMIC DNA]</scope>
    <source>
        <strain evidence="2">RS5460</strain>
    </source>
</reference>
<keyword evidence="2" id="KW-1185">Reference proteome</keyword>
<name>A0AAN5CT34_9BILA</name>
<organism evidence="1 2">
    <name type="scientific">Pristionchus mayeri</name>
    <dbReference type="NCBI Taxonomy" id="1317129"/>
    <lineage>
        <taxon>Eukaryota</taxon>
        <taxon>Metazoa</taxon>
        <taxon>Ecdysozoa</taxon>
        <taxon>Nematoda</taxon>
        <taxon>Chromadorea</taxon>
        <taxon>Rhabditida</taxon>
        <taxon>Rhabditina</taxon>
        <taxon>Diplogasteromorpha</taxon>
        <taxon>Diplogasteroidea</taxon>
        <taxon>Neodiplogasteridae</taxon>
        <taxon>Pristionchus</taxon>
    </lineage>
</organism>
<proteinExistence type="predicted"/>
<gene>
    <name evidence="1" type="ORF">PMAYCL1PPCAC_20336</name>
</gene>
<comment type="caution">
    <text evidence="1">The sequence shown here is derived from an EMBL/GenBank/DDBJ whole genome shotgun (WGS) entry which is preliminary data.</text>
</comment>
<evidence type="ECO:0000313" key="2">
    <source>
        <dbReference type="Proteomes" id="UP001328107"/>
    </source>
</evidence>
<dbReference type="EMBL" id="BTRK01000004">
    <property type="protein sequence ID" value="GMR50141.1"/>
    <property type="molecule type" value="Genomic_DNA"/>
</dbReference>
<dbReference type="AlphaFoldDB" id="A0AAN5CT34"/>
<evidence type="ECO:0000313" key="1">
    <source>
        <dbReference type="EMBL" id="GMR50141.1"/>
    </source>
</evidence>
<protein>
    <submittedName>
        <fullName evidence="1">Uncharacterized protein</fullName>
    </submittedName>
</protein>
<accession>A0AAN5CT34</accession>